<reference evidence="3 4" key="1">
    <citation type="submission" date="2018-01" db="EMBL/GenBank/DDBJ databases">
        <title>The whole genome sequencing and assembly of Paenibacillus chitinolyticus KCCM 41400 strain.</title>
        <authorList>
            <person name="Kim J.-Y."/>
            <person name="Park M.-K."/>
            <person name="Lee Y.-J."/>
            <person name="Yi H."/>
            <person name="Bahn Y.-S."/>
            <person name="Kim J.F."/>
            <person name="Lee D.-W."/>
        </authorList>
    </citation>
    <scope>NUCLEOTIDE SEQUENCE [LARGE SCALE GENOMIC DNA]</scope>
    <source>
        <strain evidence="3 4">KCCM 41400</strain>
    </source>
</reference>
<dbReference type="KEGG" id="pchi:PC41400_06390"/>
<proteinExistence type="predicted"/>
<dbReference type="EMBL" id="JAMDMJ010000008">
    <property type="protein sequence ID" value="MCY9595545.1"/>
    <property type="molecule type" value="Genomic_DNA"/>
</dbReference>
<name>A0A410WSL7_9BACL</name>
<accession>A0A410WSL7</accession>
<gene>
    <name evidence="2" type="ORF">M5X16_07165</name>
    <name evidence="3" type="ORF">PC41400_06390</name>
</gene>
<evidence type="ECO:0000313" key="3">
    <source>
        <dbReference type="EMBL" id="QAV17310.1"/>
    </source>
</evidence>
<keyword evidence="5" id="KW-1185">Reference proteome</keyword>
<keyword evidence="3" id="KW-0413">Isomerase</keyword>
<feature type="domain" description="Xylose isomerase-like TIM barrel" evidence="1">
    <location>
        <begin position="26"/>
        <end position="270"/>
    </location>
</feature>
<dbReference type="GeneID" id="95374446"/>
<reference evidence="2 5" key="2">
    <citation type="submission" date="2022-05" db="EMBL/GenBank/DDBJ databases">
        <title>Genome Sequencing of Bee-Associated Microbes.</title>
        <authorList>
            <person name="Dunlap C."/>
        </authorList>
    </citation>
    <scope>NUCLEOTIDE SEQUENCE [LARGE SCALE GENOMIC DNA]</scope>
    <source>
        <strain evidence="2 5">NRRL B-23120</strain>
    </source>
</reference>
<dbReference type="Proteomes" id="UP000288943">
    <property type="component" value="Chromosome"/>
</dbReference>
<dbReference type="SUPFAM" id="SSF51658">
    <property type="entry name" value="Xylose isomerase-like"/>
    <property type="match status" value="1"/>
</dbReference>
<evidence type="ECO:0000259" key="1">
    <source>
        <dbReference type="Pfam" id="PF01261"/>
    </source>
</evidence>
<dbReference type="OrthoDB" id="9779184at2"/>
<dbReference type="AlphaFoldDB" id="A0A410WSL7"/>
<dbReference type="Gene3D" id="3.20.20.150">
    <property type="entry name" value="Divalent-metal-dependent TIM barrel enzymes"/>
    <property type="match status" value="1"/>
</dbReference>
<evidence type="ECO:0000313" key="5">
    <source>
        <dbReference type="Proteomes" id="UP001527202"/>
    </source>
</evidence>
<evidence type="ECO:0000313" key="4">
    <source>
        <dbReference type="Proteomes" id="UP000288943"/>
    </source>
</evidence>
<dbReference type="PANTHER" id="PTHR12110">
    <property type="entry name" value="HYDROXYPYRUVATE ISOMERASE"/>
    <property type="match status" value="1"/>
</dbReference>
<dbReference type="PANTHER" id="PTHR12110:SF41">
    <property type="entry name" value="INOSOSE DEHYDRATASE"/>
    <property type="match status" value="1"/>
</dbReference>
<dbReference type="RefSeq" id="WP_042229641.1">
    <property type="nucleotide sequence ID" value="NZ_CP026520.1"/>
</dbReference>
<dbReference type="InterPro" id="IPR013022">
    <property type="entry name" value="Xyl_isomerase-like_TIM-brl"/>
</dbReference>
<protein>
    <submittedName>
        <fullName evidence="3">Sugar phosphate isomerase/epimerase</fullName>
    </submittedName>
</protein>
<dbReference type="InterPro" id="IPR036237">
    <property type="entry name" value="Xyl_isomerase-like_sf"/>
</dbReference>
<evidence type="ECO:0000313" key="2">
    <source>
        <dbReference type="EMBL" id="MCY9595545.1"/>
    </source>
</evidence>
<sequence length="287" mass="32351">MTQMFHRSKVSCQLTPWGEAYRTGLKELAALDVAYVEIGSRLLLPFEREMDRWRELLDETGHRVSGVFEFGHFAGWNRRREIYLHHDRLARMLESAGIGRVILGPGIRLKRDWTGEDRLRMAAMAAEINKRYGFHGVAAAIHPHISHCIYTREEIDYVMERTPGDLGLVPDVGHLHEAGIALRDLLERYGQRITALHVKDVRPVEGDPGSARPGSRKTVFTELGGGMLDLSSLLRDLAGHDFSGFLTLEMDEVSCPPGEAVRLSLDVLKSESSKFSQERKKIDGHVD</sequence>
<dbReference type="GO" id="GO:0016853">
    <property type="term" value="F:isomerase activity"/>
    <property type="evidence" value="ECO:0007669"/>
    <property type="project" value="UniProtKB-KW"/>
</dbReference>
<dbReference type="EMBL" id="CP026520">
    <property type="protein sequence ID" value="QAV17310.1"/>
    <property type="molecule type" value="Genomic_DNA"/>
</dbReference>
<dbReference type="Proteomes" id="UP001527202">
    <property type="component" value="Unassembled WGS sequence"/>
</dbReference>
<organism evidence="3 4">
    <name type="scientific">Paenibacillus chitinolyticus</name>
    <dbReference type="NCBI Taxonomy" id="79263"/>
    <lineage>
        <taxon>Bacteria</taxon>
        <taxon>Bacillati</taxon>
        <taxon>Bacillota</taxon>
        <taxon>Bacilli</taxon>
        <taxon>Bacillales</taxon>
        <taxon>Paenibacillaceae</taxon>
        <taxon>Paenibacillus</taxon>
    </lineage>
</organism>
<dbReference type="Pfam" id="PF01261">
    <property type="entry name" value="AP_endonuc_2"/>
    <property type="match status" value="1"/>
</dbReference>
<dbReference type="InterPro" id="IPR050312">
    <property type="entry name" value="IolE/XylAMocC-like"/>
</dbReference>